<reference evidence="4" key="1">
    <citation type="submission" date="2018-10" db="EMBL/GenBank/DDBJ databases">
        <title>Hidden diversity of soil giant viruses.</title>
        <authorList>
            <person name="Schulz F."/>
            <person name="Alteio L."/>
            <person name="Goudeau D."/>
            <person name="Ryan E.M."/>
            <person name="Malmstrom R.R."/>
            <person name="Blanchard J."/>
            <person name="Woyke T."/>
        </authorList>
    </citation>
    <scope>NUCLEOTIDE SEQUENCE</scope>
    <source>
        <strain evidence="4">HYV1</strain>
    </source>
</reference>
<dbReference type="InterPro" id="IPR051553">
    <property type="entry name" value="Ran_GTPase-activating"/>
</dbReference>
<dbReference type="PANTHER" id="PTHR45982">
    <property type="entry name" value="REGULATOR OF CHROMOSOME CONDENSATION"/>
    <property type="match status" value="1"/>
</dbReference>
<protein>
    <recommendedName>
        <fullName evidence="3">RCC1-like domain-containing protein</fullName>
    </recommendedName>
</protein>
<dbReference type="SUPFAM" id="SSF50985">
    <property type="entry name" value="RCC1/BLIP-II"/>
    <property type="match status" value="1"/>
</dbReference>
<dbReference type="Gene3D" id="2.130.10.30">
    <property type="entry name" value="Regulator of chromosome condensation 1/beta-lactamase-inhibitor protein II"/>
    <property type="match status" value="2"/>
</dbReference>
<accession>A0A3G5ABX5</accession>
<dbReference type="Pfam" id="PF13540">
    <property type="entry name" value="RCC1_2"/>
    <property type="match status" value="1"/>
</dbReference>
<evidence type="ECO:0000256" key="2">
    <source>
        <dbReference type="ARBA" id="ARBA00022737"/>
    </source>
</evidence>
<keyword evidence="1" id="KW-0344">Guanine-nucleotide releasing factor</keyword>
<gene>
    <name evidence="4" type="ORF">Hyperionvirus34_14</name>
</gene>
<dbReference type="InterPro" id="IPR058923">
    <property type="entry name" value="RCC1-like_dom"/>
</dbReference>
<feature type="domain" description="RCC1-like" evidence="3">
    <location>
        <begin position="29"/>
        <end position="285"/>
    </location>
</feature>
<evidence type="ECO:0000313" key="4">
    <source>
        <dbReference type="EMBL" id="AYV84690.1"/>
    </source>
</evidence>
<dbReference type="InterPro" id="IPR009091">
    <property type="entry name" value="RCC1/BLIP-II"/>
</dbReference>
<name>A0A3G5ABX5_9VIRU</name>
<organism evidence="4">
    <name type="scientific">Hyperionvirus sp</name>
    <dbReference type="NCBI Taxonomy" id="2487770"/>
    <lineage>
        <taxon>Viruses</taxon>
        <taxon>Varidnaviria</taxon>
        <taxon>Bamfordvirae</taxon>
        <taxon>Nucleocytoviricota</taxon>
        <taxon>Megaviricetes</taxon>
        <taxon>Imitervirales</taxon>
        <taxon>Mimiviridae</taxon>
        <taxon>Klosneuvirinae</taxon>
    </lineage>
</organism>
<keyword evidence="2" id="KW-0677">Repeat</keyword>
<dbReference type="Pfam" id="PF25390">
    <property type="entry name" value="WD40_RLD"/>
    <property type="match status" value="1"/>
</dbReference>
<dbReference type="PROSITE" id="PS50012">
    <property type="entry name" value="RCC1_3"/>
    <property type="match status" value="2"/>
</dbReference>
<proteinExistence type="predicted"/>
<dbReference type="EMBL" id="MK072416">
    <property type="protein sequence ID" value="AYV84690.1"/>
    <property type="molecule type" value="Genomic_DNA"/>
</dbReference>
<evidence type="ECO:0000256" key="1">
    <source>
        <dbReference type="ARBA" id="ARBA00022658"/>
    </source>
</evidence>
<sequence>MDETLMCDGSDVYDYSSIAAFRYPRLANSIRRIGKKITQIVCSDNHAIIKLTDGTLLACGENAYGQLGLEDTHKRSRFVEINGIKNAEQIICGIDYTIIRLANGTLMSCGRNYGQLGHGDCLDRNRFEEIPLIPKNIAEVLNGDYHLIIRLTDGTLMSCGSNGYGQLALGDIWNSTLFQEIKIPKNIAEVKCASNRTIIRLTNGILVGCGENRFGQLGLGDILNRNRFERIGGVPHNVAEIILGSEHTIIRLMDGTLMGCGNNQFGQLGLGDNLPRTSFREIKGIPKNILKVITTLHTIIVLTNGTLLGCGSNRYGQLGLGDYSDRHLFEEIKQIPKNIPLAEVICDNGYTVIRLIDGTLMCCGWNEYNERNSYRRQSFFKEIPRTEDSIKVLRRLFGLFLKLGWWYYCLRLLLENKVIIKLITAAAAPILKRKYVSGEIASHLQVSG</sequence>
<dbReference type="InterPro" id="IPR000408">
    <property type="entry name" value="Reg_chr_condens"/>
</dbReference>
<evidence type="ECO:0000259" key="3">
    <source>
        <dbReference type="Pfam" id="PF25390"/>
    </source>
</evidence>
<dbReference type="PANTHER" id="PTHR45982:SF1">
    <property type="entry name" value="REGULATOR OF CHROMOSOME CONDENSATION"/>
    <property type="match status" value="1"/>
</dbReference>